<dbReference type="PROSITE" id="PS50983">
    <property type="entry name" value="FE_B12_PBP"/>
    <property type="match status" value="1"/>
</dbReference>
<sequence length="303" mass="33367">MNKCYRSPVCALMSAVLWLLPWAVTASDDLSVTDALSVTDDDGTRITLTAPAKRIISLAPSMTELLFSVGAGEQLVGVMDYSDYPPEALTLPVVGRYDALDMERIVALQPDLIIAWRSGNPRGALNRLSELGFPVYVAEPDSLHSIGEHLARLGVITGHASRGEDLNQQFIEQIQQLRANYGNKTAIRVFYQVWHSPMISVGGEELINDMIQLCGGENIFAELPVGPKVNLEDVLARNPEVIIASGSSAQAPEWLEDWLDWPQLDAVAQQQLHVIPPDLVQRHSLRALQGATQMCEHIDQARR</sequence>
<proteinExistence type="predicted"/>
<evidence type="ECO:0000313" key="5">
    <source>
        <dbReference type="Proteomes" id="UP000175669"/>
    </source>
</evidence>
<feature type="signal peptide" evidence="2">
    <location>
        <begin position="1"/>
        <end position="26"/>
    </location>
</feature>
<dbReference type="EMBL" id="MASR01000001">
    <property type="protein sequence ID" value="OFE12675.1"/>
    <property type="molecule type" value="Genomic_DNA"/>
</dbReference>
<comment type="caution">
    <text evidence="4">The sequence shown here is derived from an EMBL/GenBank/DDBJ whole genome shotgun (WGS) entry which is preliminary data.</text>
</comment>
<dbReference type="Gene3D" id="3.40.50.1980">
    <property type="entry name" value="Nitrogenase molybdenum iron protein domain"/>
    <property type="match status" value="2"/>
</dbReference>
<evidence type="ECO:0000313" key="4">
    <source>
        <dbReference type="EMBL" id="OFE12675.1"/>
    </source>
</evidence>
<evidence type="ECO:0000256" key="2">
    <source>
        <dbReference type="SAM" id="SignalP"/>
    </source>
</evidence>
<accession>A0A1E8CK56</accession>
<dbReference type="STRING" id="1524254.PHACT_05585"/>
<keyword evidence="1 2" id="KW-0732">Signal</keyword>
<feature type="chain" id="PRO_5009212126" description="Fe/B12 periplasmic-binding domain-containing protein" evidence="2">
    <location>
        <begin position="27"/>
        <end position="303"/>
    </location>
</feature>
<dbReference type="GO" id="GO:0071281">
    <property type="term" value="P:cellular response to iron ion"/>
    <property type="evidence" value="ECO:0007669"/>
    <property type="project" value="TreeGrafter"/>
</dbReference>
<keyword evidence="5" id="KW-1185">Reference proteome</keyword>
<dbReference type="Proteomes" id="UP000175669">
    <property type="component" value="Unassembled WGS sequence"/>
</dbReference>
<protein>
    <recommendedName>
        <fullName evidence="3">Fe/B12 periplasmic-binding domain-containing protein</fullName>
    </recommendedName>
</protein>
<reference evidence="5" key="1">
    <citation type="submission" date="2016-07" db="EMBL/GenBank/DDBJ databases">
        <authorList>
            <person name="Florea S."/>
            <person name="Webb J.S."/>
            <person name="Jaromczyk J."/>
            <person name="Schardl C.L."/>
        </authorList>
    </citation>
    <scope>NUCLEOTIDE SEQUENCE [LARGE SCALE GENOMIC DNA]</scope>
    <source>
        <strain evidence="5">KCTC 42131</strain>
    </source>
</reference>
<dbReference type="NCBIfam" id="NF038402">
    <property type="entry name" value="TroA_like"/>
    <property type="match status" value="1"/>
</dbReference>
<dbReference type="Pfam" id="PF01497">
    <property type="entry name" value="Peripla_BP_2"/>
    <property type="match status" value="1"/>
</dbReference>
<dbReference type="OrthoDB" id="6495095at2"/>
<dbReference type="AlphaFoldDB" id="A0A1E8CK56"/>
<dbReference type="InterPro" id="IPR054828">
    <property type="entry name" value="Vit_B12_bind_prot"/>
</dbReference>
<name>A0A1E8CK56_9GAMM</name>
<dbReference type="PANTHER" id="PTHR30535">
    <property type="entry name" value="VITAMIN B12-BINDING PROTEIN"/>
    <property type="match status" value="1"/>
</dbReference>
<gene>
    <name evidence="4" type="ORF">PHACT_05585</name>
</gene>
<dbReference type="InterPro" id="IPR050902">
    <property type="entry name" value="ABC_Transporter_SBP"/>
</dbReference>
<dbReference type="InterPro" id="IPR002491">
    <property type="entry name" value="ABC_transptr_periplasmic_BD"/>
</dbReference>
<dbReference type="CDD" id="cd01144">
    <property type="entry name" value="BtuF"/>
    <property type="match status" value="1"/>
</dbReference>
<dbReference type="SUPFAM" id="SSF53807">
    <property type="entry name" value="Helical backbone' metal receptor"/>
    <property type="match status" value="1"/>
</dbReference>
<feature type="domain" description="Fe/B12 periplasmic-binding" evidence="3">
    <location>
        <begin position="54"/>
        <end position="302"/>
    </location>
</feature>
<evidence type="ECO:0000259" key="3">
    <source>
        <dbReference type="PROSITE" id="PS50983"/>
    </source>
</evidence>
<dbReference type="PANTHER" id="PTHR30535:SF34">
    <property type="entry name" value="MOLYBDATE-BINDING PROTEIN MOLA"/>
    <property type="match status" value="1"/>
</dbReference>
<evidence type="ECO:0000256" key="1">
    <source>
        <dbReference type="ARBA" id="ARBA00022729"/>
    </source>
</evidence>
<organism evidence="4 5">
    <name type="scientific">Pseudohongiella acticola</name>
    <dbReference type="NCBI Taxonomy" id="1524254"/>
    <lineage>
        <taxon>Bacteria</taxon>
        <taxon>Pseudomonadati</taxon>
        <taxon>Pseudomonadota</taxon>
        <taxon>Gammaproteobacteria</taxon>
        <taxon>Pseudomonadales</taxon>
        <taxon>Pseudohongiellaceae</taxon>
        <taxon>Pseudohongiella</taxon>
    </lineage>
</organism>